<evidence type="ECO:0000256" key="6">
    <source>
        <dbReference type="HAMAP-Rule" id="MF_00200"/>
    </source>
</evidence>
<evidence type="ECO:0000256" key="7">
    <source>
        <dbReference type="NCBIfam" id="TIGR03399"/>
    </source>
</evidence>
<dbReference type="Gene3D" id="1.10.443.10">
    <property type="entry name" value="Intergrase catalytic core"/>
    <property type="match status" value="1"/>
</dbReference>
<dbReference type="HAMAP" id="MF_00200">
    <property type="entry name" value="RTC"/>
    <property type="match status" value="1"/>
</dbReference>
<dbReference type="InterPro" id="IPR036553">
    <property type="entry name" value="RPTC_insert"/>
</dbReference>
<dbReference type="PANTHER" id="PTHR11096">
    <property type="entry name" value="RNA 3' TERMINAL PHOSPHATE CYCLASE"/>
    <property type="match status" value="1"/>
</dbReference>
<feature type="domain" description="RNA 3'-terminal phosphate cyclase insert" evidence="10">
    <location>
        <begin position="183"/>
        <end position="275"/>
    </location>
</feature>
<evidence type="ECO:0000256" key="2">
    <source>
        <dbReference type="ARBA" id="ARBA00022598"/>
    </source>
</evidence>
<name>A0A1I3Q2X4_9PLAN</name>
<comment type="similarity">
    <text evidence="1 6">Belongs to the RNA 3'-terminal cyclase family. Type 1 subfamily.</text>
</comment>
<dbReference type="Pfam" id="PF00589">
    <property type="entry name" value="Phage_integrase"/>
    <property type="match status" value="1"/>
</dbReference>
<keyword evidence="2 6" id="KW-0436">Ligase</keyword>
<keyword evidence="3 6" id="KW-0547">Nucleotide-binding</keyword>
<dbReference type="InterPro" id="IPR011010">
    <property type="entry name" value="DNA_brk_join_enz"/>
</dbReference>
<dbReference type="InterPro" id="IPR013792">
    <property type="entry name" value="RNA3'P_cycl/enolpyr_Trfase_a/b"/>
</dbReference>
<protein>
    <recommendedName>
        <fullName evidence="6 7">RNA 3'-terminal phosphate cyclase</fullName>
        <shortName evidence="6">RNA cyclase</shortName>
        <shortName evidence="6">RNA-3'-phosphate cyclase</shortName>
        <ecNumber evidence="6 7">6.5.1.4</ecNumber>
    </recommendedName>
</protein>
<dbReference type="InterPro" id="IPR013762">
    <property type="entry name" value="Integrase-like_cat_sf"/>
</dbReference>
<evidence type="ECO:0000259" key="8">
    <source>
        <dbReference type="Pfam" id="PF00589"/>
    </source>
</evidence>
<dbReference type="EMBL" id="FOQD01000017">
    <property type="protein sequence ID" value="SFJ27791.1"/>
    <property type="molecule type" value="Genomic_DNA"/>
</dbReference>
<dbReference type="AlphaFoldDB" id="A0A1I3Q2X4"/>
<dbReference type="Proteomes" id="UP000199518">
    <property type="component" value="Unassembled WGS sequence"/>
</dbReference>
<dbReference type="STRING" id="1576369.SAMN05421753_117116"/>
<evidence type="ECO:0000256" key="4">
    <source>
        <dbReference type="ARBA" id="ARBA00023172"/>
    </source>
</evidence>
<keyword evidence="6" id="KW-0067">ATP-binding</keyword>
<dbReference type="GO" id="GO:0005737">
    <property type="term" value="C:cytoplasm"/>
    <property type="evidence" value="ECO:0007669"/>
    <property type="project" value="UniProtKB-SubCell"/>
</dbReference>
<evidence type="ECO:0000256" key="1">
    <source>
        <dbReference type="ARBA" id="ARBA00009206"/>
    </source>
</evidence>
<dbReference type="Gene3D" id="3.30.360.20">
    <property type="entry name" value="RNA 3'-terminal phosphate cyclase, insert domain"/>
    <property type="match status" value="1"/>
</dbReference>
<evidence type="ECO:0000256" key="5">
    <source>
        <dbReference type="ARBA" id="ARBA00024481"/>
    </source>
</evidence>
<feature type="domain" description="RNA 3'-terminal phosphate cyclase" evidence="9">
    <location>
        <begin position="12"/>
        <end position="334"/>
    </location>
</feature>
<feature type="active site" description="Tele-AMP-histidine intermediate" evidence="6">
    <location>
        <position position="317"/>
    </location>
</feature>
<feature type="binding site" evidence="6">
    <location>
        <position position="103"/>
    </location>
    <ligand>
        <name>ATP</name>
        <dbReference type="ChEBI" id="CHEBI:30616"/>
    </ligand>
</feature>
<reference evidence="12" key="1">
    <citation type="submission" date="2016-10" db="EMBL/GenBank/DDBJ databases">
        <authorList>
            <person name="Varghese N."/>
            <person name="Submissions S."/>
        </authorList>
    </citation>
    <scope>NUCLEOTIDE SEQUENCE [LARGE SCALE GENOMIC DNA]</scope>
    <source>
        <strain evidence="12">DSM 26348</strain>
    </source>
</reference>
<dbReference type="EC" id="6.5.1.4" evidence="6 7"/>
<evidence type="ECO:0000313" key="11">
    <source>
        <dbReference type="EMBL" id="SFJ27791.1"/>
    </source>
</evidence>
<dbReference type="NCBIfam" id="NF003246">
    <property type="entry name" value="PRK04204.1-2"/>
    <property type="match status" value="1"/>
</dbReference>
<organism evidence="11 12">
    <name type="scientific">Planctomicrobium piriforme</name>
    <dbReference type="NCBI Taxonomy" id="1576369"/>
    <lineage>
        <taxon>Bacteria</taxon>
        <taxon>Pseudomonadati</taxon>
        <taxon>Planctomycetota</taxon>
        <taxon>Planctomycetia</taxon>
        <taxon>Planctomycetales</taxon>
        <taxon>Planctomycetaceae</taxon>
        <taxon>Planctomicrobium</taxon>
    </lineage>
</organism>
<dbReference type="RefSeq" id="WP_092054581.1">
    <property type="nucleotide sequence ID" value="NZ_FOQD01000017.1"/>
</dbReference>
<dbReference type="GO" id="GO:0005524">
    <property type="term" value="F:ATP binding"/>
    <property type="evidence" value="ECO:0007669"/>
    <property type="project" value="UniProtKB-KW"/>
</dbReference>
<comment type="catalytic activity">
    <reaction evidence="5 6">
        <text>a 3'-end 3'-phospho-ribonucleotide-RNA + ATP = a 3'-end 2',3'-cyclophospho-ribonucleotide-RNA + AMP + diphosphate</text>
        <dbReference type="Rhea" id="RHEA:23976"/>
        <dbReference type="Rhea" id="RHEA-COMP:10463"/>
        <dbReference type="Rhea" id="RHEA-COMP:10464"/>
        <dbReference type="ChEBI" id="CHEBI:30616"/>
        <dbReference type="ChEBI" id="CHEBI:33019"/>
        <dbReference type="ChEBI" id="CHEBI:83062"/>
        <dbReference type="ChEBI" id="CHEBI:83064"/>
        <dbReference type="ChEBI" id="CHEBI:456215"/>
        <dbReference type="EC" id="6.5.1.4"/>
    </reaction>
</comment>
<dbReference type="GO" id="GO:0006310">
    <property type="term" value="P:DNA recombination"/>
    <property type="evidence" value="ECO:0007669"/>
    <property type="project" value="UniProtKB-KW"/>
</dbReference>
<dbReference type="OrthoDB" id="9789235at2"/>
<dbReference type="InterPro" id="IPR013791">
    <property type="entry name" value="RNA3'-term_phos_cycl_insert"/>
</dbReference>
<dbReference type="PANTHER" id="PTHR11096:SF0">
    <property type="entry name" value="RNA 3'-TERMINAL PHOSPHATE CYCLASE"/>
    <property type="match status" value="1"/>
</dbReference>
<dbReference type="InterPro" id="IPR000228">
    <property type="entry name" value="RNA3'_term_phos_cyc"/>
</dbReference>
<comment type="function">
    <text evidence="6">Catalyzes the conversion of 3'-phosphate to a 2',3'-cyclic phosphodiester at the end of RNA. The mechanism of action of the enzyme occurs in 3 steps: (A) adenylation of the enzyme by ATP; (B) transfer of adenylate to an RNA-N3'P to produce RNA-N3'PP5'A; (C) and attack of the adjacent 2'-hydroxyl on the 3'-phosphorus in the diester linkage to produce the cyclic end product. The biological role of this enzyme is unknown but it is likely to function in some aspects of cellular RNA processing.</text>
</comment>
<dbReference type="SUPFAM" id="SSF52913">
    <property type="entry name" value="RNA 3'-terminal phosphate cyclase, RPTC, insert domain"/>
    <property type="match status" value="1"/>
</dbReference>
<keyword evidence="12" id="KW-1185">Reference proteome</keyword>
<dbReference type="InterPro" id="IPR017770">
    <property type="entry name" value="RNA3'_term_phos_cyc_type_1"/>
</dbReference>
<sequence length="458" mass="50434">MTELIHIDGSLDEGGGQIVRSSLALSLVTGQPVVIENIRAGRQKPGLMRQHLTAVQAAARIGCAEVTGAAIGSRTLTFAPQTITPGEYHFSIGTAGSTTLVLQTILPALLIASGPSRVILEGGTHNQWAPPFDFLQRAFLPCINRMGPRVGVELERHGFFPAGGGRFTVTIEPAAQLQGFHLTERGELKSRAAIALLSNLPRHIGERETHKILSRMNWDRACGRVDEVSAHGPGNVVFAAIEYEHVAEVFTGFGRVGAASEKVASEVVDEIRNYLKANVPVGQHLADQLLLPLGISAWQAGEHQRGGSFRTLTLTRHSTTQIELLRRWLGIQIQMSADEDGTGTTVTLEPPAQSDRNSEGRLNRLLNPTVIQKDENAGRCDRSEFLKLANSQRSDQRGFIDGRLHSFRHYFCSTCANAGVKERVLMNWLGHRNSKMVHRYYHLHDDESRRQMKQVSLY</sequence>
<accession>A0A1I3Q2X4</accession>
<dbReference type="InterPro" id="IPR023797">
    <property type="entry name" value="RNA3'_phos_cyclase_dom"/>
</dbReference>
<dbReference type="SUPFAM" id="SSF55205">
    <property type="entry name" value="EPT/RTPC-like"/>
    <property type="match status" value="1"/>
</dbReference>
<evidence type="ECO:0000259" key="9">
    <source>
        <dbReference type="Pfam" id="PF01137"/>
    </source>
</evidence>
<evidence type="ECO:0000313" key="12">
    <source>
        <dbReference type="Proteomes" id="UP000199518"/>
    </source>
</evidence>
<proteinExistence type="inferred from homology"/>
<dbReference type="GO" id="GO:0003677">
    <property type="term" value="F:DNA binding"/>
    <property type="evidence" value="ECO:0007669"/>
    <property type="project" value="InterPro"/>
</dbReference>
<dbReference type="SUPFAM" id="SSF56349">
    <property type="entry name" value="DNA breaking-rejoining enzymes"/>
    <property type="match status" value="1"/>
</dbReference>
<dbReference type="Pfam" id="PF01137">
    <property type="entry name" value="RTC"/>
    <property type="match status" value="1"/>
</dbReference>
<keyword evidence="4" id="KW-0233">DNA recombination</keyword>
<gene>
    <name evidence="6" type="primary">rtcA</name>
    <name evidence="11" type="ORF">SAMN05421753_117116</name>
</gene>
<evidence type="ECO:0000259" key="10">
    <source>
        <dbReference type="Pfam" id="PF05189"/>
    </source>
</evidence>
<dbReference type="GO" id="GO:0006396">
    <property type="term" value="P:RNA processing"/>
    <property type="evidence" value="ECO:0007669"/>
    <property type="project" value="UniProtKB-UniRule"/>
</dbReference>
<dbReference type="Gene3D" id="3.65.10.20">
    <property type="entry name" value="RNA 3'-terminal phosphate cyclase domain"/>
    <property type="match status" value="1"/>
</dbReference>
<feature type="domain" description="Tyr recombinase" evidence="8">
    <location>
        <begin position="401"/>
        <end position="445"/>
    </location>
</feature>
<evidence type="ECO:0000256" key="3">
    <source>
        <dbReference type="ARBA" id="ARBA00022741"/>
    </source>
</evidence>
<dbReference type="NCBIfam" id="TIGR03399">
    <property type="entry name" value="RNA_3prim_cycl"/>
    <property type="match status" value="1"/>
</dbReference>
<dbReference type="InterPro" id="IPR002104">
    <property type="entry name" value="Integrase_catalytic"/>
</dbReference>
<dbReference type="GO" id="GO:0015074">
    <property type="term" value="P:DNA integration"/>
    <property type="evidence" value="ECO:0007669"/>
    <property type="project" value="InterPro"/>
</dbReference>
<dbReference type="InterPro" id="IPR037136">
    <property type="entry name" value="RNA3'_phos_cyclase_dom_sf"/>
</dbReference>
<keyword evidence="6" id="KW-0963">Cytoplasm</keyword>
<feature type="binding site" evidence="6">
    <location>
        <begin position="284"/>
        <end position="288"/>
    </location>
    <ligand>
        <name>ATP</name>
        <dbReference type="ChEBI" id="CHEBI:30616"/>
    </ligand>
</feature>
<comment type="subcellular location">
    <subcellularLocation>
        <location evidence="6">Cytoplasm</location>
    </subcellularLocation>
</comment>
<dbReference type="Pfam" id="PF05189">
    <property type="entry name" value="RTC_insert"/>
    <property type="match status" value="1"/>
</dbReference>
<dbReference type="GO" id="GO:0003963">
    <property type="term" value="F:RNA-3'-phosphate cyclase activity"/>
    <property type="evidence" value="ECO:0007669"/>
    <property type="project" value="UniProtKB-UniRule"/>
</dbReference>